<dbReference type="EMBL" id="KZ857331">
    <property type="protein sequence ID" value="RDW26944.1"/>
    <property type="molecule type" value="Genomic_DNA"/>
</dbReference>
<dbReference type="OrthoDB" id="10008801at2759"/>
<protein>
    <submittedName>
        <fullName evidence="1">Uncharacterized protein</fullName>
    </submittedName>
</protein>
<proteinExistence type="predicted"/>
<gene>
    <name evidence="2" type="ORF">B0I71DRAFT_27440</name>
    <name evidence="1" type="ORF">YALI1_E11289g</name>
</gene>
<dbReference type="Proteomes" id="UP000182444">
    <property type="component" value="Chromosome 1E"/>
</dbReference>
<reference evidence="2 4" key="2">
    <citation type="submission" date="2018-07" db="EMBL/GenBank/DDBJ databases">
        <title>Draft Genome Assemblies for Five Robust Yarrowia lipolytica Strains Exhibiting High Lipid Production and Pentose Sugar Utilization and Sugar Alcohol Secretion from Undetoxified Lignocellulosic Biomass Hydrolysates.</title>
        <authorList>
            <consortium name="DOE Joint Genome Institute"/>
            <person name="Walker C."/>
            <person name="Ryu S."/>
            <person name="Na H."/>
            <person name="Zane M."/>
            <person name="LaButti K."/>
            <person name="Lipzen A."/>
            <person name="Haridas S."/>
            <person name="Barry K."/>
            <person name="Grigoriev I.V."/>
            <person name="Quarterman J."/>
            <person name="Slininger P."/>
            <person name="Dien B."/>
            <person name="Trinh C.T."/>
        </authorList>
    </citation>
    <scope>NUCLEOTIDE SEQUENCE [LARGE SCALE GENOMIC DNA]</scope>
    <source>
        <strain evidence="2 4">YB392</strain>
    </source>
</reference>
<dbReference type="VEuPathDB" id="FungiDB:YALI0_E09130g"/>
<dbReference type="GeneID" id="2912521"/>
<evidence type="ECO:0000313" key="2">
    <source>
        <dbReference type="EMBL" id="RDW26944.1"/>
    </source>
</evidence>
<evidence type="ECO:0000313" key="1">
    <source>
        <dbReference type="EMBL" id="AOW05157.1"/>
    </source>
</evidence>
<dbReference type="KEGG" id="yli:2912521"/>
<organism evidence="1 3">
    <name type="scientific">Yarrowia lipolytica</name>
    <name type="common">Candida lipolytica</name>
    <dbReference type="NCBI Taxonomy" id="4952"/>
    <lineage>
        <taxon>Eukaryota</taxon>
        <taxon>Fungi</taxon>
        <taxon>Dikarya</taxon>
        <taxon>Ascomycota</taxon>
        <taxon>Saccharomycotina</taxon>
        <taxon>Dipodascomycetes</taxon>
        <taxon>Dipodascales</taxon>
        <taxon>Dipodascales incertae sedis</taxon>
        <taxon>Yarrowia</taxon>
    </lineage>
</organism>
<reference evidence="1 3" key="1">
    <citation type="journal article" date="2016" name="PLoS ONE">
        <title>Sequence Assembly of Yarrowia lipolytica Strain W29/CLIB89 Shows Transposable Element Diversity.</title>
        <authorList>
            <person name="Magnan C."/>
            <person name="Yu J."/>
            <person name="Chang I."/>
            <person name="Jahn E."/>
            <person name="Kanomata Y."/>
            <person name="Wu J."/>
            <person name="Zeller M."/>
            <person name="Oakes M."/>
            <person name="Baldi P."/>
            <person name="Sandmeyer S."/>
        </authorList>
    </citation>
    <scope>NUCLEOTIDE SEQUENCE [LARGE SCALE GENOMIC DNA]</scope>
    <source>
        <strain evidence="1">CLIB89</strain>
        <strain evidence="3">CLIB89(W29)</strain>
    </source>
</reference>
<dbReference type="VEuPathDB" id="FungiDB:YALI1_E11289g"/>
<dbReference type="AlphaFoldDB" id="A0A1D8NHP9"/>
<accession>A0A1D8NHP9</accession>
<evidence type="ECO:0000313" key="4">
    <source>
        <dbReference type="Proteomes" id="UP000256601"/>
    </source>
</evidence>
<name>A0A1D8NHP9_YARLL</name>
<dbReference type="Proteomes" id="UP000256601">
    <property type="component" value="Unassembled WGS sequence"/>
</dbReference>
<dbReference type="RefSeq" id="XP_503721.1">
    <property type="nucleotide sequence ID" value="XM_503721.1"/>
</dbReference>
<sequence length="134" mass="15147">MFRLARFSASSNVVRLAVARPAVRPFSTSLARFNEQKKPEPELMNTLEQSEFIQKIRNNDRVLHEIAGFQDFMLEKGYVNPDGTRASGLMTMMKMISDKEVGKRLEGLNAVLEQEQIEVTKDDIKSLVAALGMK</sequence>
<evidence type="ECO:0000313" key="3">
    <source>
        <dbReference type="Proteomes" id="UP000182444"/>
    </source>
</evidence>
<dbReference type="EMBL" id="CP017557">
    <property type="protein sequence ID" value="AOW05157.1"/>
    <property type="molecule type" value="Genomic_DNA"/>
</dbReference>